<evidence type="ECO:0000256" key="10">
    <source>
        <dbReference type="ARBA" id="ARBA00023065"/>
    </source>
</evidence>
<dbReference type="GeneTree" id="ENSGT00940000157572"/>
<dbReference type="InterPro" id="IPR001611">
    <property type="entry name" value="Leu-rich_rpt"/>
</dbReference>
<dbReference type="GO" id="GO:0051965">
    <property type="term" value="P:positive regulation of synapse assembly"/>
    <property type="evidence" value="ECO:0007669"/>
    <property type="project" value="TreeGrafter"/>
</dbReference>
<evidence type="ECO:0000256" key="6">
    <source>
        <dbReference type="ARBA" id="ARBA00022692"/>
    </source>
</evidence>
<evidence type="ECO:0000256" key="15">
    <source>
        <dbReference type="SAM" id="Phobius"/>
    </source>
</evidence>
<dbReference type="GO" id="GO:0005886">
    <property type="term" value="C:plasma membrane"/>
    <property type="evidence" value="ECO:0007669"/>
    <property type="project" value="UniProtKB-SubCell"/>
</dbReference>
<feature type="compositionally biased region" description="Basic and acidic residues" evidence="14">
    <location>
        <begin position="339"/>
        <end position="357"/>
    </location>
</feature>
<feature type="transmembrane region" description="Helical" evidence="15">
    <location>
        <begin position="20"/>
        <end position="41"/>
    </location>
</feature>
<accession>A0AAY4CMV0</accession>
<evidence type="ECO:0000256" key="3">
    <source>
        <dbReference type="ARBA" id="ARBA00022448"/>
    </source>
</evidence>
<dbReference type="PRINTS" id="PR00019">
    <property type="entry name" value="LEURICHRPT"/>
</dbReference>
<dbReference type="InterPro" id="IPR032675">
    <property type="entry name" value="LRR_dom_sf"/>
</dbReference>
<evidence type="ECO:0000256" key="13">
    <source>
        <dbReference type="ARBA" id="ARBA00023303"/>
    </source>
</evidence>
<dbReference type="PANTHER" id="PTHR45773:SF10">
    <property type="match status" value="1"/>
</dbReference>
<dbReference type="InterPro" id="IPR003591">
    <property type="entry name" value="Leu-rich_rpt_typical-subtyp"/>
</dbReference>
<keyword evidence="6 15" id="KW-0812">Transmembrane</keyword>
<evidence type="ECO:0000256" key="14">
    <source>
        <dbReference type="SAM" id="MobiDB-lite"/>
    </source>
</evidence>
<evidence type="ECO:0000313" key="16">
    <source>
        <dbReference type="Ensembl" id="ENSDCDP00010034522.1"/>
    </source>
</evidence>
<dbReference type="GO" id="GO:0071805">
    <property type="term" value="P:potassium ion transmembrane transport"/>
    <property type="evidence" value="ECO:0007669"/>
    <property type="project" value="UniProtKB-ARBA"/>
</dbReference>
<keyword evidence="11 15" id="KW-0472">Membrane</keyword>
<keyword evidence="9 15" id="KW-1133">Transmembrane helix</keyword>
<evidence type="ECO:0000256" key="5">
    <source>
        <dbReference type="ARBA" id="ARBA00022614"/>
    </source>
</evidence>
<comment type="subcellular location">
    <subcellularLocation>
        <location evidence="1">Cell membrane</location>
        <topology evidence="1">Single-pass membrane protein</topology>
    </subcellularLocation>
    <subcellularLocation>
        <location evidence="2">Membrane</location>
        <topology evidence="2">Single-pass type I membrane protein</topology>
    </subcellularLocation>
</comment>
<dbReference type="SMART" id="SM00369">
    <property type="entry name" value="LRR_TYP"/>
    <property type="match status" value="5"/>
</dbReference>
<evidence type="ECO:0000256" key="7">
    <source>
        <dbReference type="ARBA" id="ARBA00022729"/>
    </source>
</evidence>
<dbReference type="PANTHER" id="PTHR45773">
    <property type="entry name" value="SLIT AND NTRK-LIKE PROTEIN 4-RELATED"/>
    <property type="match status" value="1"/>
</dbReference>
<reference evidence="16" key="2">
    <citation type="submission" date="2025-08" db="UniProtKB">
        <authorList>
            <consortium name="Ensembl"/>
        </authorList>
    </citation>
    <scope>IDENTIFICATION</scope>
</reference>
<dbReference type="AlphaFoldDB" id="A0AAY4CMV0"/>
<keyword evidence="8" id="KW-0677">Repeat</keyword>
<keyword evidence="5" id="KW-0433">Leucine-rich repeat</keyword>
<keyword evidence="12" id="KW-1015">Disulfide bond</keyword>
<feature type="transmembrane region" description="Helical" evidence="15">
    <location>
        <begin position="304"/>
        <end position="330"/>
    </location>
</feature>
<gene>
    <name evidence="16" type="primary">LRTM2</name>
</gene>
<evidence type="ECO:0000256" key="8">
    <source>
        <dbReference type="ARBA" id="ARBA00022737"/>
    </source>
</evidence>
<dbReference type="FunFam" id="3.80.10.10:FF:000015">
    <property type="entry name" value="Leucine rich repeat containing 38"/>
    <property type="match status" value="1"/>
</dbReference>
<proteinExistence type="predicted"/>
<keyword evidence="3" id="KW-0813">Transport</keyword>
<dbReference type="SUPFAM" id="SSF52058">
    <property type="entry name" value="L domain-like"/>
    <property type="match status" value="1"/>
</dbReference>
<dbReference type="Pfam" id="PF00560">
    <property type="entry name" value="LRR_1"/>
    <property type="match status" value="1"/>
</dbReference>
<evidence type="ECO:0000256" key="4">
    <source>
        <dbReference type="ARBA" id="ARBA00022475"/>
    </source>
</evidence>
<organism evidence="16 17">
    <name type="scientific">Denticeps clupeoides</name>
    <name type="common">denticle herring</name>
    <dbReference type="NCBI Taxonomy" id="299321"/>
    <lineage>
        <taxon>Eukaryota</taxon>
        <taxon>Metazoa</taxon>
        <taxon>Chordata</taxon>
        <taxon>Craniata</taxon>
        <taxon>Vertebrata</taxon>
        <taxon>Euteleostomi</taxon>
        <taxon>Actinopterygii</taxon>
        <taxon>Neopterygii</taxon>
        <taxon>Teleostei</taxon>
        <taxon>Clupei</taxon>
        <taxon>Clupeiformes</taxon>
        <taxon>Denticipitoidei</taxon>
        <taxon>Denticipitidae</taxon>
        <taxon>Denticeps</taxon>
    </lineage>
</organism>
<keyword evidence="10" id="KW-0406">Ion transport</keyword>
<evidence type="ECO:0000256" key="1">
    <source>
        <dbReference type="ARBA" id="ARBA00004162"/>
    </source>
</evidence>
<keyword evidence="13" id="KW-0407">Ion channel</keyword>
<evidence type="ECO:0000256" key="11">
    <source>
        <dbReference type="ARBA" id="ARBA00023136"/>
    </source>
</evidence>
<evidence type="ECO:0000256" key="12">
    <source>
        <dbReference type="ARBA" id="ARBA00023157"/>
    </source>
</evidence>
<reference evidence="16" key="3">
    <citation type="submission" date="2025-09" db="UniProtKB">
        <authorList>
            <consortium name="Ensembl"/>
        </authorList>
    </citation>
    <scope>IDENTIFICATION</scope>
</reference>
<evidence type="ECO:0000256" key="2">
    <source>
        <dbReference type="ARBA" id="ARBA00004479"/>
    </source>
</evidence>
<sequence>MFTHSLTFRYHLFLFRAHPAKIFSLFHSIFVALVWLLGVVVPAGSCPSACICAGTDVGCSDQALDSLVAIQLPMETHSLHLDLSNNQLSTVDSRSFFNLSQLKYLNLSSNSFVELPPALFRGLGMLTELSISNSSLEILNGDIFLGLTKLRHLDLSQNRLASLPQGLLEDLQGLRWLSLAMNRLRVLQRSSFELLKDLQGLKLAENPWECNCSMLEFKHWMEWMLYRGGHVDALDCTLPTSVQGRDIRTVPAEMFGHCKSLGSSRKEDRGGSQLCSKSLDGLEGEDCLKQRYRPNSMRRAAGTVVVAGVVCGTVCIMMVVASTYGCIYALMAAKYHQEQRDKEEHVPHRDIKDKYQEQEENNELLPEPVEEPKIIVSEGFVFSREVCV</sequence>
<dbReference type="Ensembl" id="ENSDCDT00010043042.1">
    <property type="protein sequence ID" value="ENSDCDP00010034522.1"/>
    <property type="gene ID" value="ENSDCDG00010022268.1"/>
</dbReference>
<name>A0AAY4CMV0_9TELE</name>
<keyword evidence="4" id="KW-1003">Cell membrane</keyword>
<dbReference type="PROSITE" id="PS51450">
    <property type="entry name" value="LRR"/>
    <property type="match status" value="1"/>
</dbReference>
<dbReference type="Pfam" id="PF13855">
    <property type="entry name" value="LRR_8"/>
    <property type="match status" value="1"/>
</dbReference>
<protein>
    <submittedName>
        <fullName evidence="16">Uncharacterized protein</fullName>
    </submittedName>
</protein>
<dbReference type="Gene3D" id="3.80.10.10">
    <property type="entry name" value="Ribonuclease Inhibitor"/>
    <property type="match status" value="1"/>
</dbReference>
<evidence type="ECO:0000256" key="9">
    <source>
        <dbReference type="ARBA" id="ARBA00022989"/>
    </source>
</evidence>
<feature type="region of interest" description="Disordered" evidence="14">
    <location>
        <begin position="339"/>
        <end position="364"/>
    </location>
</feature>
<reference evidence="16 17" key="1">
    <citation type="submission" date="2020-06" db="EMBL/GenBank/DDBJ databases">
        <authorList>
            <consortium name="Wellcome Sanger Institute Data Sharing"/>
        </authorList>
    </citation>
    <scope>NUCLEOTIDE SEQUENCE [LARGE SCALE GENOMIC DNA]</scope>
</reference>
<evidence type="ECO:0000313" key="17">
    <source>
        <dbReference type="Proteomes" id="UP000694580"/>
    </source>
</evidence>
<dbReference type="Proteomes" id="UP000694580">
    <property type="component" value="Chromosome 17"/>
</dbReference>
<keyword evidence="17" id="KW-1185">Reference proteome</keyword>
<dbReference type="GO" id="GO:0007409">
    <property type="term" value="P:axonogenesis"/>
    <property type="evidence" value="ECO:0007669"/>
    <property type="project" value="TreeGrafter"/>
</dbReference>
<keyword evidence="7" id="KW-0732">Signal</keyword>